<name>A0ACC0GJW6_9ERIC</name>
<evidence type="ECO:0000313" key="2">
    <source>
        <dbReference type="Proteomes" id="UP001060215"/>
    </source>
</evidence>
<dbReference type="EMBL" id="CM045765">
    <property type="protein sequence ID" value="KAI8000893.1"/>
    <property type="molecule type" value="Genomic_DNA"/>
</dbReference>
<sequence length="72" mass="8257">MGEEEEKVGKGSDGEEEWKMAIPILIGTKFDDFVQLLPDLQWTIVTQVLYAAVRERSRTVENPVPSQWSSQY</sequence>
<keyword evidence="2" id="KW-1185">Reference proteome</keyword>
<protein>
    <submittedName>
        <fullName evidence="1">Uncharacterized protein</fullName>
    </submittedName>
</protein>
<organism evidence="1 2">
    <name type="scientific">Camellia lanceoleosa</name>
    <dbReference type="NCBI Taxonomy" id="1840588"/>
    <lineage>
        <taxon>Eukaryota</taxon>
        <taxon>Viridiplantae</taxon>
        <taxon>Streptophyta</taxon>
        <taxon>Embryophyta</taxon>
        <taxon>Tracheophyta</taxon>
        <taxon>Spermatophyta</taxon>
        <taxon>Magnoliopsida</taxon>
        <taxon>eudicotyledons</taxon>
        <taxon>Gunneridae</taxon>
        <taxon>Pentapetalae</taxon>
        <taxon>asterids</taxon>
        <taxon>Ericales</taxon>
        <taxon>Theaceae</taxon>
        <taxon>Camellia</taxon>
    </lineage>
</organism>
<accession>A0ACC0GJW6</accession>
<gene>
    <name evidence="1" type="ORF">LOK49_LG09G00043</name>
</gene>
<reference evidence="1 2" key="1">
    <citation type="journal article" date="2022" name="Plant J.">
        <title>Chromosome-level genome of Camellia lanceoleosa provides a valuable resource for understanding genome evolution and self-incompatibility.</title>
        <authorList>
            <person name="Gong W."/>
            <person name="Xiao S."/>
            <person name="Wang L."/>
            <person name="Liao Z."/>
            <person name="Chang Y."/>
            <person name="Mo W."/>
            <person name="Hu G."/>
            <person name="Li W."/>
            <person name="Zhao G."/>
            <person name="Zhu H."/>
            <person name="Hu X."/>
            <person name="Ji K."/>
            <person name="Xiang X."/>
            <person name="Song Q."/>
            <person name="Yuan D."/>
            <person name="Jin S."/>
            <person name="Zhang L."/>
        </authorList>
    </citation>
    <scope>NUCLEOTIDE SEQUENCE [LARGE SCALE GENOMIC DNA]</scope>
    <source>
        <strain evidence="1">SQ_2022a</strain>
    </source>
</reference>
<proteinExistence type="predicted"/>
<dbReference type="Proteomes" id="UP001060215">
    <property type="component" value="Chromosome 8"/>
</dbReference>
<comment type="caution">
    <text evidence="1">The sequence shown here is derived from an EMBL/GenBank/DDBJ whole genome shotgun (WGS) entry which is preliminary data.</text>
</comment>
<evidence type="ECO:0000313" key="1">
    <source>
        <dbReference type="EMBL" id="KAI8000893.1"/>
    </source>
</evidence>